<evidence type="ECO:0000313" key="3">
    <source>
        <dbReference type="EMBL" id="EYC30020.1"/>
    </source>
</evidence>
<dbReference type="InterPro" id="IPR035940">
    <property type="entry name" value="CAP_sf"/>
</dbReference>
<dbReference type="AlphaFoldDB" id="A0A016VRK2"/>
<dbReference type="SUPFAM" id="SSF55797">
    <property type="entry name" value="PR-1-like"/>
    <property type="match status" value="1"/>
</dbReference>
<sequence>MQGRDAEENRAAVPTLVYGHLELTICTVWDCDLEKEAVNILAGGCYDYVDEPPVPNDKARVFFSGYADSLPNSAEAIKNLLTISLGEIDSHALDGVVNGATSVIYKSGNVDYLLNYFTLMRTSNTKIGCAWRKCTKDRSELINVLCTLNSQTLKEGDVIYEVGKAGECTDCPPGTTCDPNTKLCVSGTTTSSTQKTNPPTTTTLAPNPPTTTTLAPNPPTTTTLAPNPPTTTTIAPSPGASFPTGTSTQCPDNKMTDALRNQFLKMHNARRSSLAKGEIAKNTGNLLPKSSNMLKMKYDCTLEQGAIQWASQCGSAGSPESTRQGVGENFKRFPAANFPTFADATKKAVTEWWKVVRKVPGIGMAATFRPHHVGTPIESFTQMGWALSGKLGCSIVKCSSEYVGVCRYSPKGNNVGQSVYKVGNVCSACPSGASCNPSEALCVV</sequence>
<dbReference type="OrthoDB" id="5874910at2759"/>
<evidence type="ECO:0000256" key="1">
    <source>
        <dbReference type="SAM" id="MobiDB-lite"/>
    </source>
</evidence>
<dbReference type="Proteomes" id="UP000024635">
    <property type="component" value="Unassembled WGS sequence"/>
</dbReference>
<dbReference type="CDD" id="cd05380">
    <property type="entry name" value="CAP_euk"/>
    <property type="match status" value="1"/>
</dbReference>
<dbReference type="InterPro" id="IPR001283">
    <property type="entry name" value="CRISP-related"/>
</dbReference>
<dbReference type="STRING" id="53326.A0A016VRK2"/>
<protein>
    <recommendedName>
        <fullName evidence="2">SCP domain-containing protein</fullName>
    </recommendedName>
</protein>
<feature type="region of interest" description="Disordered" evidence="1">
    <location>
        <begin position="187"/>
        <end position="251"/>
    </location>
</feature>
<dbReference type="SMART" id="SM00198">
    <property type="entry name" value="SCP"/>
    <property type="match status" value="1"/>
</dbReference>
<comment type="caution">
    <text evidence="3">The sequence shown here is derived from an EMBL/GenBank/DDBJ whole genome shotgun (WGS) entry which is preliminary data.</text>
</comment>
<evidence type="ECO:0000313" key="4">
    <source>
        <dbReference type="Proteomes" id="UP000024635"/>
    </source>
</evidence>
<dbReference type="EMBL" id="JARK01001341">
    <property type="protein sequence ID" value="EYC30020.1"/>
    <property type="molecule type" value="Genomic_DNA"/>
</dbReference>
<organism evidence="3 4">
    <name type="scientific">Ancylostoma ceylanicum</name>
    <dbReference type="NCBI Taxonomy" id="53326"/>
    <lineage>
        <taxon>Eukaryota</taxon>
        <taxon>Metazoa</taxon>
        <taxon>Ecdysozoa</taxon>
        <taxon>Nematoda</taxon>
        <taxon>Chromadorea</taxon>
        <taxon>Rhabditida</taxon>
        <taxon>Rhabditina</taxon>
        <taxon>Rhabditomorpha</taxon>
        <taxon>Strongyloidea</taxon>
        <taxon>Ancylostomatidae</taxon>
        <taxon>Ancylostomatinae</taxon>
        <taxon>Ancylostoma</taxon>
    </lineage>
</organism>
<name>A0A016VRK2_9BILA</name>
<gene>
    <name evidence="3" type="primary">Acey_s0005.g2399</name>
    <name evidence="3" type="synonym">ASP-s0005.g2399</name>
    <name evidence="3" type="ORF">Y032_0005g2399</name>
</gene>
<accession>A0A016VRK2</accession>
<keyword evidence="4" id="KW-1185">Reference proteome</keyword>
<feature type="compositionally biased region" description="Low complexity" evidence="1">
    <location>
        <begin position="188"/>
        <end position="238"/>
    </location>
</feature>
<evidence type="ECO:0000259" key="2">
    <source>
        <dbReference type="SMART" id="SM00198"/>
    </source>
</evidence>
<dbReference type="Gene3D" id="3.40.33.10">
    <property type="entry name" value="CAP"/>
    <property type="match status" value="2"/>
</dbReference>
<reference evidence="4" key="1">
    <citation type="journal article" date="2015" name="Nat. Genet.">
        <title>The genome and transcriptome of the zoonotic hookworm Ancylostoma ceylanicum identify infection-specific gene families.</title>
        <authorList>
            <person name="Schwarz E.M."/>
            <person name="Hu Y."/>
            <person name="Antoshechkin I."/>
            <person name="Miller M.M."/>
            <person name="Sternberg P.W."/>
            <person name="Aroian R.V."/>
        </authorList>
    </citation>
    <scope>NUCLEOTIDE SEQUENCE</scope>
    <source>
        <strain evidence="4">HY135</strain>
    </source>
</reference>
<dbReference type="InterPro" id="IPR014044">
    <property type="entry name" value="CAP_dom"/>
</dbReference>
<proteinExistence type="predicted"/>
<dbReference type="Pfam" id="PF00188">
    <property type="entry name" value="CAP"/>
    <property type="match status" value="1"/>
</dbReference>
<dbReference type="PRINTS" id="PR00837">
    <property type="entry name" value="V5TPXLIKE"/>
</dbReference>
<dbReference type="PANTHER" id="PTHR10334">
    <property type="entry name" value="CYSTEINE-RICH SECRETORY PROTEIN-RELATED"/>
    <property type="match status" value="1"/>
</dbReference>
<feature type="domain" description="SCP" evidence="2">
    <location>
        <begin position="258"/>
        <end position="416"/>
    </location>
</feature>